<comment type="caution">
    <text evidence="1">The sequence shown here is derived from an EMBL/GenBank/DDBJ whole genome shotgun (WGS) entry which is preliminary data.</text>
</comment>
<reference evidence="1 2" key="1">
    <citation type="submission" date="2021-03" db="EMBL/GenBank/DDBJ databases">
        <title>Fibrella sp. HMF5405 genome sequencing and assembly.</title>
        <authorList>
            <person name="Kang H."/>
            <person name="Kim H."/>
            <person name="Bae S."/>
            <person name="Joh K."/>
        </authorList>
    </citation>
    <scope>NUCLEOTIDE SEQUENCE [LARGE SCALE GENOMIC DNA]</scope>
    <source>
        <strain evidence="1 2">HMF5405</strain>
    </source>
</reference>
<keyword evidence="2" id="KW-1185">Reference proteome</keyword>
<dbReference type="Proteomes" id="UP000664628">
    <property type="component" value="Unassembled WGS sequence"/>
</dbReference>
<evidence type="ECO:0000313" key="1">
    <source>
        <dbReference type="EMBL" id="MBO0947486.1"/>
    </source>
</evidence>
<dbReference type="RefSeq" id="WP_207327394.1">
    <property type="nucleotide sequence ID" value="NZ_JAFMYW010000001.1"/>
</dbReference>
<organism evidence="1 2">
    <name type="scientific">Fibrella forsythiae</name>
    <dbReference type="NCBI Taxonomy" id="2817061"/>
    <lineage>
        <taxon>Bacteria</taxon>
        <taxon>Pseudomonadati</taxon>
        <taxon>Bacteroidota</taxon>
        <taxon>Cytophagia</taxon>
        <taxon>Cytophagales</taxon>
        <taxon>Spirosomataceae</taxon>
        <taxon>Fibrella</taxon>
    </lineage>
</organism>
<evidence type="ECO:0008006" key="3">
    <source>
        <dbReference type="Google" id="ProtNLM"/>
    </source>
</evidence>
<name>A0ABS3JBW2_9BACT</name>
<evidence type="ECO:0000313" key="2">
    <source>
        <dbReference type="Proteomes" id="UP000664628"/>
    </source>
</evidence>
<sequence length="741" mass="80088">MNHILVRNKKVGNTYAPQGVDRFYPYADNLSVEEGNALFAGDAERDRKLKEAMPGVNRLRGSQPAPGVVRFYIGRNGNGNGGGSLSTFTDGPGNGAADQTLYSRVVATGNTAAVDATAKKMVYAADGYGRDGLIPVTAKPHYAALHDPIPGGTYAVQILDASLAVLYSESIEVTANGPELAVGDSGNQIQVFAGPFTFTVTTPDEQSTSRAQRIGSGPLLFDWGGSAHTGFALFNAPDGTPEPALTASNVYFVDRVDNEAIGAAVDRVRAGGVTTYTRLAVSNVRPLVPTISGWTQFSLIYNLMNEDGPGQAVGGVYPNDQYGTVAYSRGSEYKNAYIPEWPGNKFLILIPWSHYQENRTTWRRHVMYRNQQAGIRAAGKRYGVRFHFARENVGNGDTIVTPDNVVRFNTGAIGGSGSASPRLDLLRQYVAGGSTDTNNPWYYAEMYVKKIANDFKQDIEDGVCFGINYTYTGRQEDGWPAEIGDNGALHLGDYSDGVVADFKTRMGTTSNPPAPGHYLGMDSFQGALGVKWYVYRQETYMFFKQWVSDLIHAIVPSCPIGDDYGLITGAGAVNPGVGNWKRMSAKSQIVKVNPDYYAFAGLQADLIRSNKPATAKMLIESDTNWVVDGAYTSNASAKNASEVADKINEYRLRGAAGLCFGQANNEMSFGSAKAIAQLCIQRGMQTDIVNVPTPDEAHTTNYTTTEMLTSSDNLAQGRWFDCGGIQNPVQINIVDTLPYSS</sequence>
<accession>A0ABS3JBW2</accession>
<dbReference type="EMBL" id="JAFMYW010000001">
    <property type="protein sequence ID" value="MBO0947486.1"/>
    <property type="molecule type" value="Genomic_DNA"/>
</dbReference>
<gene>
    <name evidence="1" type="ORF">J2I46_02770</name>
</gene>
<proteinExistence type="predicted"/>
<protein>
    <recommendedName>
        <fullName evidence="3">Sialate O-acetylesterase domain-containing protein</fullName>
    </recommendedName>
</protein>